<evidence type="ECO:0000259" key="2">
    <source>
        <dbReference type="SMART" id="SM00014"/>
    </source>
</evidence>
<dbReference type="EMBL" id="BHZE01000003">
    <property type="protein sequence ID" value="GCD76998.1"/>
    <property type="molecule type" value="Genomic_DNA"/>
</dbReference>
<evidence type="ECO:0000313" key="4">
    <source>
        <dbReference type="Proteomes" id="UP000286715"/>
    </source>
</evidence>
<feature type="transmembrane region" description="Helical" evidence="1">
    <location>
        <begin position="154"/>
        <end position="172"/>
    </location>
</feature>
<feature type="transmembrane region" description="Helical" evidence="1">
    <location>
        <begin position="49"/>
        <end position="70"/>
    </location>
</feature>
<keyword evidence="1" id="KW-0472">Membrane</keyword>
<dbReference type="InterPro" id="IPR036938">
    <property type="entry name" value="PAP2/HPO_sf"/>
</dbReference>
<sequence>MTSELKIPTTFLVPTAIFLAVTSFLSFFFDKVELHLALNVWKHPVSDVFFKYITHLGDGLIFVPFILYFGFKKNWEYFFLFTSTAVITLIITALGKSVLFPNIDRPILAIGTDKLQLVEGVRMHSKYSFPSGHTMAAFAFWSLIAVIAPKKIGYLFSLIAILVGISRVYLSQHFVPDVAAGGLLGILISHFCVRLVKVFYPKK</sequence>
<dbReference type="PANTHER" id="PTHR14969:SF13">
    <property type="entry name" value="AT30094P"/>
    <property type="match status" value="1"/>
</dbReference>
<dbReference type="Pfam" id="PF01569">
    <property type="entry name" value="PAP2"/>
    <property type="match status" value="1"/>
</dbReference>
<accession>A0A401XJ29</accession>
<organism evidence="3 4">
    <name type="scientific">Thermaurantimonas aggregans</name>
    <dbReference type="NCBI Taxonomy" id="2173829"/>
    <lineage>
        <taxon>Bacteria</taxon>
        <taxon>Pseudomonadati</taxon>
        <taxon>Bacteroidota</taxon>
        <taxon>Flavobacteriia</taxon>
        <taxon>Flavobacteriales</taxon>
        <taxon>Schleiferiaceae</taxon>
        <taxon>Thermaurantimonas</taxon>
    </lineage>
</organism>
<dbReference type="SMART" id="SM00014">
    <property type="entry name" value="acidPPc"/>
    <property type="match status" value="1"/>
</dbReference>
<feature type="transmembrane region" description="Helical" evidence="1">
    <location>
        <begin position="127"/>
        <end position="147"/>
    </location>
</feature>
<dbReference type="InterPro" id="IPR000326">
    <property type="entry name" value="PAP2/HPO"/>
</dbReference>
<feature type="transmembrane region" description="Helical" evidence="1">
    <location>
        <begin position="77"/>
        <end position="95"/>
    </location>
</feature>
<evidence type="ECO:0000313" key="3">
    <source>
        <dbReference type="EMBL" id="GCD76998.1"/>
    </source>
</evidence>
<dbReference type="RefSeq" id="WP_124397055.1">
    <property type="nucleotide sequence ID" value="NZ_BHZE01000003.1"/>
</dbReference>
<feature type="transmembrane region" description="Helical" evidence="1">
    <location>
        <begin position="178"/>
        <end position="200"/>
    </location>
</feature>
<dbReference type="AlphaFoldDB" id="A0A401XJ29"/>
<keyword evidence="4" id="KW-1185">Reference proteome</keyword>
<keyword evidence="1" id="KW-0812">Transmembrane</keyword>
<dbReference type="OrthoDB" id="9773582at2"/>
<reference evidence="3 4" key="1">
    <citation type="submission" date="2018-11" db="EMBL/GenBank/DDBJ databases">
        <title>Schleiferia aggregans sp. nov., a moderately thermophilic heterotrophic bacterium isolated from microbial mats at a terrestrial hot spring.</title>
        <authorList>
            <person name="Iino T."/>
            <person name="Ohkuma M."/>
            <person name="Haruta S."/>
        </authorList>
    </citation>
    <scope>NUCLEOTIDE SEQUENCE [LARGE SCALE GENOMIC DNA]</scope>
    <source>
        <strain evidence="3 4">LA</strain>
    </source>
</reference>
<comment type="caution">
    <text evidence="3">The sequence shown here is derived from an EMBL/GenBank/DDBJ whole genome shotgun (WGS) entry which is preliminary data.</text>
</comment>
<evidence type="ECO:0000256" key="1">
    <source>
        <dbReference type="SAM" id="Phobius"/>
    </source>
</evidence>
<protein>
    <recommendedName>
        <fullName evidence="2">Phosphatidic acid phosphatase type 2/haloperoxidase domain-containing protein</fullName>
    </recommendedName>
</protein>
<feature type="domain" description="Phosphatidic acid phosphatase type 2/haloperoxidase" evidence="2">
    <location>
        <begin position="78"/>
        <end position="193"/>
    </location>
</feature>
<keyword evidence="1" id="KW-1133">Transmembrane helix</keyword>
<dbReference type="Proteomes" id="UP000286715">
    <property type="component" value="Unassembled WGS sequence"/>
</dbReference>
<feature type="transmembrane region" description="Helical" evidence="1">
    <location>
        <begin position="7"/>
        <end position="29"/>
    </location>
</feature>
<gene>
    <name evidence="3" type="ORF">JCM31826_04800</name>
</gene>
<proteinExistence type="predicted"/>
<dbReference type="PANTHER" id="PTHR14969">
    <property type="entry name" value="SPHINGOSINE-1-PHOSPHATE PHOSPHOHYDROLASE"/>
    <property type="match status" value="1"/>
</dbReference>
<dbReference type="Gene3D" id="1.20.144.10">
    <property type="entry name" value="Phosphatidic acid phosphatase type 2/haloperoxidase"/>
    <property type="match status" value="1"/>
</dbReference>
<dbReference type="SUPFAM" id="SSF48317">
    <property type="entry name" value="Acid phosphatase/Vanadium-dependent haloperoxidase"/>
    <property type="match status" value="1"/>
</dbReference>
<name>A0A401XJ29_9FLAO</name>